<keyword evidence="2" id="KW-1185">Reference proteome</keyword>
<gene>
    <name evidence="1" type="ORF">LX12_002512</name>
</gene>
<comment type="caution">
    <text evidence="1">The sequence shown here is derived from an EMBL/GenBank/DDBJ whole genome shotgun (WGS) entry which is preliminary data.</text>
</comment>
<sequence length="176" mass="18875">MTTMTTQDRGSVGPVTCGLTFRDIPRCVPDPSDRPMQPRAVSPVPRVADTVDPAARAFAVSAVTMVLEVLDRRRPLAHLSGVAVGHIVDQVAVLTAARAALTRPPGTVPATASLSRVHLQWSGPDAAEITASYARGPRVHALAARIQRMPVRVRPETPGGPRRTRLQWMLVNVTTV</sequence>
<dbReference type="Proteomes" id="UP001205740">
    <property type="component" value="Unassembled WGS sequence"/>
</dbReference>
<protein>
    <submittedName>
        <fullName evidence="1">Uncharacterized protein</fullName>
    </submittedName>
</protein>
<proteinExistence type="predicted"/>
<accession>A0ABT1H639</accession>
<evidence type="ECO:0000313" key="1">
    <source>
        <dbReference type="EMBL" id="MCP2161317.1"/>
    </source>
</evidence>
<name>A0ABT1H639_9NOCA</name>
<evidence type="ECO:0000313" key="2">
    <source>
        <dbReference type="Proteomes" id="UP001205740"/>
    </source>
</evidence>
<dbReference type="RefSeq" id="WP_253654887.1">
    <property type="nucleotide sequence ID" value="NZ_BAAAOE010000002.1"/>
</dbReference>
<dbReference type="Pfam" id="PF20060">
    <property type="entry name" value="DUF6459"/>
    <property type="match status" value="1"/>
</dbReference>
<dbReference type="InterPro" id="IPR045596">
    <property type="entry name" value="DUF6459"/>
</dbReference>
<dbReference type="EMBL" id="JAMTCG010000004">
    <property type="protein sequence ID" value="MCP2161317.1"/>
    <property type="molecule type" value="Genomic_DNA"/>
</dbReference>
<reference evidence="1 2" key="1">
    <citation type="submission" date="2022-06" db="EMBL/GenBank/DDBJ databases">
        <title>Genomic Encyclopedia of Archaeal and Bacterial Type Strains, Phase II (KMG-II): from individual species to whole genera.</title>
        <authorList>
            <person name="Goeker M."/>
        </authorList>
    </citation>
    <scope>NUCLEOTIDE SEQUENCE [LARGE SCALE GENOMIC DNA]</scope>
    <source>
        <strain evidence="1 2">DSM 45037</strain>
    </source>
</reference>
<organism evidence="1 2">
    <name type="scientific">Williamsia serinedens</name>
    <dbReference type="NCBI Taxonomy" id="391736"/>
    <lineage>
        <taxon>Bacteria</taxon>
        <taxon>Bacillati</taxon>
        <taxon>Actinomycetota</taxon>
        <taxon>Actinomycetes</taxon>
        <taxon>Mycobacteriales</taxon>
        <taxon>Nocardiaceae</taxon>
        <taxon>Williamsia</taxon>
    </lineage>
</organism>